<dbReference type="InterPro" id="IPR029062">
    <property type="entry name" value="Class_I_gatase-like"/>
</dbReference>
<evidence type="ECO:0008006" key="8">
    <source>
        <dbReference type="Google" id="ProtNLM"/>
    </source>
</evidence>
<reference evidence="6" key="1">
    <citation type="submission" date="2023-11" db="EMBL/GenBank/DDBJ databases">
        <title>Genome assemblies of two species of porcelain crab, Petrolisthes cinctipes and Petrolisthes manimaculis (Anomura: Porcellanidae).</title>
        <authorList>
            <person name="Angst P."/>
        </authorList>
    </citation>
    <scope>NUCLEOTIDE SEQUENCE</scope>
    <source>
        <strain evidence="6">PB745_02</strain>
        <tissue evidence="6">Gill</tissue>
    </source>
</reference>
<evidence type="ECO:0000313" key="7">
    <source>
        <dbReference type="Proteomes" id="UP001292094"/>
    </source>
</evidence>
<dbReference type="AlphaFoldDB" id="A0AAE1PM51"/>
<evidence type="ECO:0000256" key="2">
    <source>
        <dbReference type="ARBA" id="ARBA00022670"/>
    </source>
</evidence>
<sequence>MRGVEMVLTAVLLCGLGVLLGYTEADLVLAGGGLADDNADVYGTIVDLAGGPGVANIGIITTASADPLDSATFYQDLFINTYGAASATWIAVTETSGNADTQEIYDLVMAQSGLFFGGGDQARIMTAWRRPNGSASLGMSAIIALEAGGGVVAGSSAGAACQGNGPMLEGGLSYQALRYGAYAGGYNPDYPDDLCYDELGGLGLLPGYIVDTHFSERGREGRLMKLLLDTEFSGRGLGVDENSAVHIDSNGTAKVLGTAGGVLVVDVSSVEMLDGDYSHFNNATVSYYSEGDVFSTKNDEYVMAEWKSDLTGNEYSQYAPTSSNIFSSPDANHREYGVFRLMSTLLWDSKELSSVHDTYEKNPSFVVTLNKGDGGAYGGYSTSTAVWTISYHRMTVDVNYL</sequence>
<keyword evidence="2" id="KW-0645">Protease</keyword>
<dbReference type="PANTHER" id="PTHR36175:SF1">
    <property type="entry name" value="CYANOPHYCINASE"/>
    <property type="match status" value="1"/>
</dbReference>
<evidence type="ECO:0000256" key="1">
    <source>
        <dbReference type="ARBA" id="ARBA00006534"/>
    </source>
</evidence>
<accession>A0AAE1PM51</accession>
<dbReference type="EMBL" id="JAWZYT010001720">
    <property type="protein sequence ID" value="KAK4309775.1"/>
    <property type="molecule type" value="Genomic_DNA"/>
</dbReference>
<dbReference type="CDD" id="cd03145">
    <property type="entry name" value="GAT1_cyanophycinase"/>
    <property type="match status" value="1"/>
</dbReference>
<evidence type="ECO:0000256" key="5">
    <source>
        <dbReference type="SAM" id="SignalP"/>
    </source>
</evidence>
<proteinExistence type="inferred from homology"/>
<dbReference type="SUPFAM" id="SSF52317">
    <property type="entry name" value="Class I glutamine amidotransferase-like"/>
    <property type="match status" value="1"/>
</dbReference>
<keyword evidence="5" id="KW-0732">Signal</keyword>
<evidence type="ECO:0000256" key="4">
    <source>
        <dbReference type="ARBA" id="ARBA00022825"/>
    </source>
</evidence>
<evidence type="ECO:0000256" key="3">
    <source>
        <dbReference type="ARBA" id="ARBA00022801"/>
    </source>
</evidence>
<comment type="similarity">
    <text evidence="1">Belongs to the peptidase S51 family.</text>
</comment>
<dbReference type="Proteomes" id="UP001292094">
    <property type="component" value="Unassembled WGS sequence"/>
</dbReference>
<keyword evidence="3" id="KW-0378">Hydrolase</keyword>
<protein>
    <recommendedName>
        <fullName evidence="8">Cyanophycinase</fullName>
    </recommendedName>
</protein>
<dbReference type="PANTHER" id="PTHR36175">
    <property type="entry name" value="CYANOPHYCINASE"/>
    <property type="match status" value="1"/>
</dbReference>
<comment type="caution">
    <text evidence="6">The sequence shown here is derived from an EMBL/GenBank/DDBJ whole genome shotgun (WGS) entry which is preliminary data.</text>
</comment>
<dbReference type="InterPro" id="IPR005320">
    <property type="entry name" value="Peptidase_S51"/>
</dbReference>
<dbReference type="Gene3D" id="3.40.50.880">
    <property type="match status" value="1"/>
</dbReference>
<name>A0AAE1PM51_9EUCA</name>
<feature type="chain" id="PRO_5041988157" description="Cyanophycinase" evidence="5">
    <location>
        <begin position="26"/>
        <end position="401"/>
    </location>
</feature>
<evidence type="ECO:0000313" key="6">
    <source>
        <dbReference type="EMBL" id="KAK4309775.1"/>
    </source>
</evidence>
<keyword evidence="7" id="KW-1185">Reference proteome</keyword>
<gene>
    <name evidence="6" type="ORF">Pmani_018622</name>
</gene>
<dbReference type="GO" id="GO:0006508">
    <property type="term" value="P:proteolysis"/>
    <property type="evidence" value="ECO:0007669"/>
    <property type="project" value="UniProtKB-KW"/>
</dbReference>
<organism evidence="6 7">
    <name type="scientific">Petrolisthes manimaculis</name>
    <dbReference type="NCBI Taxonomy" id="1843537"/>
    <lineage>
        <taxon>Eukaryota</taxon>
        <taxon>Metazoa</taxon>
        <taxon>Ecdysozoa</taxon>
        <taxon>Arthropoda</taxon>
        <taxon>Crustacea</taxon>
        <taxon>Multicrustacea</taxon>
        <taxon>Malacostraca</taxon>
        <taxon>Eumalacostraca</taxon>
        <taxon>Eucarida</taxon>
        <taxon>Decapoda</taxon>
        <taxon>Pleocyemata</taxon>
        <taxon>Anomura</taxon>
        <taxon>Galatheoidea</taxon>
        <taxon>Porcellanidae</taxon>
        <taxon>Petrolisthes</taxon>
    </lineage>
</organism>
<dbReference type="Pfam" id="PF03575">
    <property type="entry name" value="Peptidase_S51"/>
    <property type="match status" value="1"/>
</dbReference>
<dbReference type="GO" id="GO:0008236">
    <property type="term" value="F:serine-type peptidase activity"/>
    <property type="evidence" value="ECO:0007669"/>
    <property type="project" value="UniProtKB-KW"/>
</dbReference>
<feature type="signal peptide" evidence="5">
    <location>
        <begin position="1"/>
        <end position="25"/>
    </location>
</feature>
<keyword evidence="4" id="KW-0720">Serine protease</keyword>